<evidence type="ECO:0000256" key="5">
    <source>
        <dbReference type="ARBA" id="ARBA00023015"/>
    </source>
</evidence>
<keyword evidence="7" id="KW-0539">Nucleus</keyword>
<organism evidence="11 12">
    <name type="scientific">Pyricularia grisea</name>
    <name type="common">Crabgrass-specific blast fungus</name>
    <name type="synonym">Magnaporthe grisea</name>
    <dbReference type="NCBI Taxonomy" id="148305"/>
    <lineage>
        <taxon>Eukaryota</taxon>
        <taxon>Fungi</taxon>
        <taxon>Dikarya</taxon>
        <taxon>Ascomycota</taxon>
        <taxon>Pezizomycotina</taxon>
        <taxon>Sordariomycetes</taxon>
        <taxon>Sordariomycetidae</taxon>
        <taxon>Magnaporthales</taxon>
        <taxon>Pyriculariaceae</taxon>
        <taxon>Pyricularia</taxon>
    </lineage>
</organism>
<name>A0A6P8BKT0_PYRGI</name>
<dbReference type="GO" id="GO:0005634">
    <property type="term" value="C:nucleus"/>
    <property type="evidence" value="ECO:0007669"/>
    <property type="project" value="UniProtKB-SubCell"/>
</dbReference>
<dbReference type="PANTHER" id="PTHR33572:SF14">
    <property type="entry name" value="DEVELOPMENTAL AND SECONDARY METABOLISM REGULATOR VEA"/>
    <property type="match status" value="1"/>
</dbReference>
<feature type="compositionally biased region" description="Basic residues" evidence="9">
    <location>
        <begin position="218"/>
        <end position="230"/>
    </location>
</feature>
<reference evidence="12" key="3">
    <citation type="submission" date="2025-08" db="UniProtKB">
        <authorList>
            <consortium name="RefSeq"/>
        </authorList>
    </citation>
    <scope>IDENTIFICATION</scope>
    <source>
        <strain evidence="12">NI907</strain>
    </source>
</reference>
<keyword evidence="3" id="KW-0963">Cytoplasm</keyword>
<feature type="compositionally biased region" description="Low complexity" evidence="9">
    <location>
        <begin position="385"/>
        <end position="405"/>
    </location>
</feature>
<keyword evidence="11" id="KW-1185">Reference proteome</keyword>
<dbReference type="GO" id="GO:0051176">
    <property type="term" value="P:positive regulation of sulfur metabolic process"/>
    <property type="evidence" value="ECO:0007669"/>
    <property type="project" value="UniProtKB-ARBA"/>
</dbReference>
<evidence type="ECO:0000256" key="1">
    <source>
        <dbReference type="ARBA" id="ARBA00004123"/>
    </source>
</evidence>
<feature type="compositionally biased region" description="Polar residues" evidence="9">
    <location>
        <begin position="476"/>
        <end position="490"/>
    </location>
</feature>
<dbReference type="GO" id="GO:0034250">
    <property type="term" value="P:positive regulation of amide metabolic process"/>
    <property type="evidence" value="ECO:0007669"/>
    <property type="project" value="UniProtKB-ARBA"/>
</dbReference>
<feature type="compositionally biased region" description="Pro residues" evidence="9">
    <location>
        <begin position="296"/>
        <end position="307"/>
    </location>
</feature>
<evidence type="ECO:0000256" key="2">
    <source>
        <dbReference type="ARBA" id="ARBA00004496"/>
    </source>
</evidence>
<evidence type="ECO:0000313" key="12">
    <source>
        <dbReference type="RefSeq" id="XP_030987716.1"/>
    </source>
</evidence>
<comment type="subcellular location">
    <subcellularLocation>
        <location evidence="2">Cytoplasm</location>
    </subcellularLocation>
    <subcellularLocation>
        <location evidence="1">Nucleus</location>
    </subcellularLocation>
</comment>
<dbReference type="Proteomes" id="UP000515153">
    <property type="component" value="Unplaced"/>
</dbReference>
<proteinExistence type="inferred from homology"/>
<keyword evidence="5" id="KW-0805">Transcription regulation</keyword>
<reference evidence="12" key="1">
    <citation type="journal article" date="2019" name="Mol. Biol. Evol.">
        <title>Blast fungal genomes show frequent chromosomal changes, gene gains and losses, and effector gene turnover.</title>
        <authorList>
            <person name="Gomez Luciano L.B."/>
            <person name="Jason Tsai I."/>
            <person name="Chuma I."/>
            <person name="Tosa Y."/>
            <person name="Chen Y.H."/>
            <person name="Li J.Y."/>
            <person name="Li M.Y."/>
            <person name="Jade Lu M.Y."/>
            <person name="Nakayashiki H."/>
            <person name="Li W.H."/>
        </authorList>
    </citation>
    <scope>NUCLEOTIDE SEQUENCE</scope>
    <source>
        <strain evidence="12">NI907</strain>
    </source>
</reference>
<dbReference type="Gene3D" id="2.60.40.3960">
    <property type="entry name" value="Velvet domain"/>
    <property type="match status" value="1"/>
</dbReference>
<dbReference type="InterPro" id="IPR037525">
    <property type="entry name" value="Velvet_dom"/>
</dbReference>
<dbReference type="GO" id="GO:0030435">
    <property type="term" value="P:sporulation resulting in formation of a cellular spore"/>
    <property type="evidence" value="ECO:0007669"/>
    <property type="project" value="UniProtKB-KW"/>
</dbReference>
<dbReference type="Pfam" id="PF11754">
    <property type="entry name" value="Velvet"/>
    <property type="match status" value="2"/>
</dbReference>
<dbReference type="RefSeq" id="XP_030987716.1">
    <property type="nucleotide sequence ID" value="XM_031120272.1"/>
</dbReference>
<accession>A0A6P8BKT0</accession>
<dbReference type="KEGG" id="pgri:PgNI_00189"/>
<evidence type="ECO:0000256" key="8">
    <source>
        <dbReference type="ARBA" id="ARBA00038005"/>
    </source>
</evidence>
<feature type="compositionally biased region" description="Low complexity" evidence="9">
    <location>
        <begin position="525"/>
        <end position="539"/>
    </location>
</feature>
<feature type="region of interest" description="Disordered" evidence="9">
    <location>
        <begin position="211"/>
        <end position="560"/>
    </location>
</feature>
<dbReference type="GO" id="GO:0043455">
    <property type="term" value="P:regulation of secondary metabolic process"/>
    <property type="evidence" value="ECO:0007669"/>
    <property type="project" value="UniProtKB-ARBA"/>
</dbReference>
<evidence type="ECO:0000256" key="4">
    <source>
        <dbReference type="ARBA" id="ARBA00022969"/>
    </source>
</evidence>
<dbReference type="GO" id="GO:0005737">
    <property type="term" value="C:cytoplasm"/>
    <property type="evidence" value="ECO:0007669"/>
    <property type="project" value="UniProtKB-SubCell"/>
</dbReference>
<feature type="region of interest" description="Disordered" evidence="9">
    <location>
        <begin position="41"/>
        <end position="60"/>
    </location>
</feature>
<evidence type="ECO:0000259" key="10">
    <source>
        <dbReference type="PROSITE" id="PS51821"/>
    </source>
</evidence>
<dbReference type="InterPro" id="IPR038491">
    <property type="entry name" value="Velvet_dom_sf"/>
</dbReference>
<feature type="compositionally biased region" description="Basic and acidic residues" evidence="9">
    <location>
        <begin position="259"/>
        <end position="270"/>
    </location>
</feature>
<dbReference type="AlphaFoldDB" id="A0A6P8BKT0"/>
<feature type="domain" description="Velvet" evidence="10">
    <location>
        <begin position="25"/>
        <end position="221"/>
    </location>
</feature>
<dbReference type="PROSITE" id="PS51821">
    <property type="entry name" value="VELVET"/>
    <property type="match status" value="1"/>
</dbReference>
<dbReference type="PANTHER" id="PTHR33572">
    <property type="entry name" value="SPORE DEVELOPMENT REGULATOR VOSA"/>
    <property type="match status" value="1"/>
</dbReference>
<reference evidence="12" key="2">
    <citation type="submission" date="2019-10" db="EMBL/GenBank/DDBJ databases">
        <authorList>
            <consortium name="NCBI Genome Project"/>
        </authorList>
    </citation>
    <scope>NUCLEOTIDE SEQUENCE</scope>
    <source>
        <strain evidence="12">NI907</strain>
    </source>
</reference>
<feature type="compositionally biased region" description="Low complexity" evidence="9">
    <location>
        <begin position="332"/>
        <end position="349"/>
    </location>
</feature>
<evidence type="ECO:0000256" key="9">
    <source>
        <dbReference type="SAM" id="MobiDB-lite"/>
    </source>
</evidence>
<dbReference type="InterPro" id="IPR021740">
    <property type="entry name" value="Velvet"/>
</dbReference>
<protein>
    <recommendedName>
        <fullName evidence="10">Velvet domain-containing protein</fullName>
    </recommendedName>
</protein>
<feature type="compositionally biased region" description="Basic and acidic residues" evidence="9">
    <location>
        <begin position="407"/>
        <end position="418"/>
    </location>
</feature>
<evidence type="ECO:0000256" key="7">
    <source>
        <dbReference type="ARBA" id="ARBA00023242"/>
    </source>
</evidence>
<keyword evidence="4" id="KW-0749">Sporulation</keyword>
<evidence type="ECO:0000313" key="11">
    <source>
        <dbReference type="Proteomes" id="UP000515153"/>
    </source>
</evidence>
<keyword evidence="6" id="KW-0804">Transcription</keyword>
<dbReference type="FunFam" id="2.60.40.3960:FF:000001">
    <property type="entry name" value="Sexual development activator VeA"/>
    <property type="match status" value="1"/>
</dbReference>
<evidence type="ECO:0000256" key="3">
    <source>
        <dbReference type="ARBA" id="ARBA00022490"/>
    </source>
</evidence>
<evidence type="ECO:0000256" key="6">
    <source>
        <dbReference type="ARBA" id="ARBA00023163"/>
    </source>
</evidence>
<sequence>MMKASTDHHVSGPPPVMIERVTRGGRRLFYRIDVIQQPEKCRACGSGPKSSTDRRPVDPPPVVELRIFEGPRFEEAKDITFTYNANFFLFATLEKARPMAHGRVTGPVVDAPPVLTGMPVSGMAYLDRPIEAGYFLFPDLSVRHEGTYRLSFNLYEETKDDRDKDMEPDEPSSEPQGFFYHRMEIKSADFACFSAKKFPGLGLSTPLSMTMAEQGTRVRIRRDVRMRRRDGKPSSGGGDFSSNSNNNAEDEAARRRRTRTPEPAREDLRRSISGAGDASTRNPEPQRRPSAADYRAPPPPNPPPPGFPSAQVPATSHLTFGGAPYGSHGQYQQPNNSSSSSSSEQVTPVPQSPAYPSHPMQQPYGQAPQPPTPTYPERRLSDNRPSQTPIHPQPSPHQHSYSHRSSPQKERFMPESRRPSAPSHSHILSARPMTPQSANELRRPSDYNRPIPPPTDVLVADTQTTPHLPPIRWSRPNMNLPSPPSENQEALQPLQPAPLHYESQAHQQQLGGRKRTHDSYEEHSYSYGHSYNHNHSHGYGPTPSARPPAKNRRRPEDVEEKYTVTETMVVDRPEQFFPKPLKYVWTQCRAEPPPRE</sequence>
<gene>
    <name evidence="12" type="ORF">PgNI_00189</name>
</gene>
<dbReference type="OrthoDB" id="5384689at2759"/>
<comment type="similarity">
    <text evidence="8">Belongs to the velvet family. VeA subfamily.</text>
</comment>
<dbReference type="GeneID" id="41955186"/>